<name>A0A4U8YU03_9BACT</name>
<dbReference type="Pfam" id="PF03401">
    <property type="entry name" value="TctC"/>
    <property type="match status" value="1"/>
</dbReference>
<dbReference type="SUPFAM" id="SSF53850">
    <property type="entry name" value="Periplasmic binding protein-like II"/>
    <property type="match status" value="1"/>
</dbReference>
<dbReference type="EMBL" id="CAADHO010000011">
    <property type="protein sequence ID" value="VFQ46859.1"/>
    <property type="molecule type" value="Genomic_DNA"/>
</dbReference>
<dbReference type="InterPro" id="IPR005064">
    <property type="entry name" value="BUG"/>
</dbReference>
<comment type="similarity">
    <text evidence="1">Belongs to the UPF0065 (bug) family.</text>
</comment>
<dbReference type="CDD" id="cd07012">
    <property type="entry name" value="PBP2_Bug_TTT"/>
    <property type="match status" value="1"/>
</dbReference>
<evidence type="ECO:0000313" key="4">
    <source>
        <dbReference type="Proteomes" id="UP000507962"/>
    </source>
</evidence>
<gene>
    <name evidence="3" type="ORF">MSL71_45350</name>
</gene>
<dbReference type="RefSeq" id="WP_180145429.1">
    <property type="nucleotide sequence ID" value="NZ_CAADHO010000011.1"/>
</dbReference>
<feature type="chain" id="PRO_5020768869" evidence="2">
    <location>
        <begin position="25"/>
        <end position="317"/>
    </location>
</feature>
<protein>
    <submittedName>
        <fullName evidence="3">Bordetella uptake protein</fullName>
    </submittedName>
</protein>
<accession>A0A4U8YU03</accession>
<evidence type="ECO:0000256" key="1">
    <source>
        <dbReference type="ARBA" id="ARBA00006987"/>
    </source>
</evidence>
<evidence type="ECO:0000256" key="2">
    <source>
        <dbReference type="SAM" id="SignalP"/>
    </source>
</evidence>
<keyword evidence="4" id="KW-1185">Reference proteome</keyword>
<dbReference type="InterPro" id="IPR042100">
    <property type="entry name" value="Bug_dom1"/>
</dbReference>
<dbReference type="Gene3D" id="3.40.190.150">
    <property type="entry name" value="Bordetella uptake gene, domain 1"/>
    <property type="match status" value="1"/>
</dbReference>
<feature type="signal peptide" evidence="2">
    <location>
        <begin position="1"/>
        <end position="24"/>
    </location>
</feature>
<proteinExistence type="inferred from homology"/>
<dbReference type="PANTHER" id="PTHR42928">
    <property type="entry name" value="TRICARBOXYLATE-BINDING PROTEIN"/>
    <property type="match status" value="1"/>
</dbReference>
<dbReference type="Proteomes" id="UP000507962">
    <property type="component" value="Unassembled WGS sequence"/>
</dbReference>
<evidence type="ECO:0000313" key="3">
    <source>
        <dbReference type="EMBL" id="VFQ46859.1"/>
    </source>
</evidence>
<dbReference type="PIRSF" id="PIRSF017082">
    <property type="entry name" value="YflP"/>
    <property type="match status" value="1"/>
</dbReference>
<dbReference type="Gene3D" id="3.40.190.10">
    <property type="entry name" value="Periplasmic binding protein-like II"/>
    <property type="match status" value="1"/>
</dbReference>
<organism evidence="3 4">
    <name type="scientific">Desulfoluna butyratoxydans</name>
    <dbReference type="NCBI Taxonomy" id="231438"/>
    <lineage>
        <taxon>Bacteria</taxon>
        <taxon>Pseudomonadati</taxon>
        <taxon>Thermodesulfobacteriota</taxon>
        <taxon>Desulfobacteria</taxon>
        <taxon>Desulfobacterales</taxon>
        <taxon>Desulfolunaceae</taxon>
        <taxon>Desulfoluna</taxon>
    </lineage>
</organism>
<dbReference type="AlphaFoldDB" id="A0A4U8YU03"/>
<keyword evidence="2" id="KW-0732">Signal</keyword>
<reference evidence="3 4" key="1">
    <citation type="submission" date="2019-03" db="EMBL/GenBank/DDBJ databases">
        <authorList>
            <person name="Nijsse B."/>
        </authorList>
    </citation>
    <scope>NUCLEOTIDE SEQUENCE [LARGE SCALE GENOMIC DNA]</scope>
    <source>
        <strain evidence="3">Desulfoluna butyratoxydans MSL71</strain>
    </source>
</reference>
<dbReference type="PANTHER" id="PTHR42928:SF5">
    <property type="entry name" value="BLR1237 PROTEIN"/>
    <property type="match status" value="1"/>
</dbReference>
<sequence length="317" mass="34478">MRKVMTLVLALSLALSLSFSTAFAKEYPSKPIKIIVPSKAGGSTDTGARLFIKAAKKYWPDAKFVIKNVPGSGGQKGFEEIAKARKDGHTIGMIFTTQVVAHVVAKRARYTLDSFHVMGNVMQDPLIVAVPKDSPIKDMGAFIKEAKARALTTAVNGIGSDDFIAAKKLERQTGVTFNLLPTKGSTEQKAMILGGHVDASVMNLSQLQAQHKAGTARIIAILDENRSEILPNVKTAAEQGFPVNMTATRGFVAPAGVKKEILAKLDDLLAKVQKDEEFIAECTKDVFFLLPMNGVDYLSYLTDLQAETQTFYDKNPW</sequence>